<reference evidence="2 3" key="1">
    <citation type="submission" date="2020-01" db="EMBL/GenBank/DDBJ databases">
        <title>Genomes of bacteria type strains.</title>
        <authorList>
            <person name="Chen J."/>
            <person name="Zhu S."/>
            <person name="Yang J."/>
        </authorList>
    </citation>
    <scope>NUCLEOTIDE SEQUENCE [LARGE SCALE GENOMIC DNA]</scope>
    <source>
        <strain evidence="2 3">LMG 24078</strain>
    </source>
</reference>
<evidence type="ECO:0000313" key="2">
    <source>
        <dbReference type="EMBL" id="NDW16010.1"/>
    </source>
</evidence>
<accession>A0A6N9TFQ7</accession>
<organism evidence="2 3">
    <name type="scientific">Alteromonas genovensis</name>
    <dbReference type="NCBI Taxonomy" id="471225"/>
    <lineage>
        <taxon>Bacteria</taxon>
        <taxon>Pseudomonadati</taxon>
        <taxon>Pseudomonadota</taxon>
        <taxon>Gammaproteobacteria</taxon>
        <taxon>Alteromonadales</taxon>
        <taxon>Alteromonadaceae</taxon>
        <taxon>Alteromonas/Salinimonas group</taxon>
        <taxon>Alteromonas</taxon>
    </lineage>
</organism>
<dbReference type="Proteomes" id="UP000471381">
    <property type="component" value="Unassembled WGS sequence"/>
</dbReference>
<dbReference type="EMBL" id="JAAAWO010000007">
    <property type="protein sequence ID" value="NDW16010.1"/>
    <property type="molecule type" value="Genomic_DNA"/>
</dbReference>
<dbReference type="AlphaFoldDB" id="A0A6N9TFQ7"/>
<feature type="chain" id="PRO_5026943092" description="YtxH domain-containing protein" evidence="1">
    <location>
        <begin position="25"/>
        <end position="82"/>
    </location>
</feature>
<evidence type="ECO:0000256" key="1">
    <source>
        <dbReference type="SAM" id="SignalP"/>
    </source>
</evidence>
<keyword evidence="1" id="KW-0732">Signal</keyword>
<gene>
    <name evidence="2" type="ORF">GTQ48_10820</name>
</gene>
<keyword evidence="3" id="KW-1185">Reference proteome</keyword>
<feature type="signal peptide" evidence="1">
    <location>
        <begin position="1"/>
        <end position="24"/>
    </location>
</feature>
<proteinExistence type="predicted"/>
<sequence>MSSFKNLLKVVAASAFVLSLAACSENDAESAGEELDEMVTDAGNALEDGGDKIGDMANDAGNAVEDACEDVKEGVEAEDDDC</sequence>
<comment type="caution">
    <text evidence="2">The sequence shown here is derived from an EMBL/GenBank/DDBJ whole genome shotgun (WGS) entry which is preliminary data.</text>
</comment>
<dbReference type="PROSITE" id="PS51257">
    <property type="entry name" value="PROKAR_LIPOPROTEIN"/>
    <property type="match status" value="1"/>
</dbReference>
<evidence type="ECO:0000313" key="3">
    <source>
        <dbReference type="Proteomes" id="UP000471381"/>
    </source>
</evidence>
<name>A0A6N9TFQ7_9ALTE</name>
<dbReference type="RefSeq" id="WP_032096637.1">
    <property type="nucleotide sequence ID" value="NZ_JAAAWO010000007.1"/>
</dbReference>
<evidence type="ECO:0008006" key="4">
    <source>
        <dbReference type="Google" id="ProtNLM"/>
    </source>
</evidence>
<protein>
    <recommendedName>
        <fullName evidence="4">YtxH domain-containing protein</fullName>
    </recommendedName>
</protein>